<reference evidence="2" key="2">
    <citation type="submission" date="2024-10" db="UniProtKB">
        <authorList>
            <consortium name="EnsemblProtists"/>
        </authorList>
    </citation>
    <scope>IDENTIFICATION</scope>
</reference>
<keyword evidence="3" id="KW-1185">Reference proteome</keyword>
<evidence type="ECO:0000313" key="3">
    <source>
        <dbReference type="Proteomes" id="UP000013827"/>
    </source>
</evidence>
<dbReference type="AlphaFoldDB" id="A0A0D3KL56"/>
<dbReference type="GeneID" id="17281761"/>
<dbReference type="HOGENOM" id="CLU_1291094_0_0_1"/>
<dbReference type="KEGG" id="ehx:EMIHUDRAFT_440549"/>
<feature type="transmembrane region" description="Helical" evidence="1">
    <location>
        <begin position="149"/>
        <end position="170"/>
    </location>
</feature>
<name>A0A0D3KL56_EMIH1</name>
<protein>
    <submittedName>
        <fullName evidence="2">Uncharacterized protein</fullName>
    </submittedName>
</protein>
<keyword evidence="1" id="KW-0472">Membrane</keyword>
<keyword evidence="1" id="KW-0812">Transmembrane</keyword>
<evidence type="ECO:0000256" key="1">
    <source>
        <dbReference type="SAM" id="Phobius"/>
    </source>
</evidence>
<organism evidence="2 3">
    <name type="scientific">Emiliania huxleyi (strain CCMP1516)</name>
    <dbReference type="NCBI Taxonomy" id="280463"/>
    <lineage>
        <taxon>Eukaryota</taxon>
        <taxon>Haptista</taxon>
        <taxon>Haptophyta</taxon>
        <taxon>Prymnesiophyceae</taxon>
        <taxon>Isochrysidales</taxon>
        <taxon>Noelaerhabdaceae</taxon>
        <taxon>Emiliania</taxon>
    </lineage>
</organism>
<dbReference type="PaxDb" id="2903-EOD36491"/>
<proteinExistence type="predicted"/>
<evidence type="ECO:0000313" key="2">
    <source>
        <dbReference type="EnsemblProtists" id="EOD36491"/>
    </source>
</evidence>
<sequence length="214" mass="22701">MPRVGELACDAWSFERGDAVTLLALFGPGNTSGWRGMAAWAPPSLLHEAKAAEADFLRKGGRDGFERGGLYYPSHVTVYLRARAADGRSHYPFLWAGPDGGCGGAGPDDGAFEPTFWAPSDALALALLPFAPTGAFRLLSSRRLSLTPALVALVALTAALAAALAALAAATPRVRALARRGRGGEGEVRFSFYRPSSWAGGLTHPHWRDRKSLQ</sequence>
<reference evidence="3" key="1">
    <citation type="journal article" date="2013" name="Nature">
        <title>Pan genome of the phytoplankton Emiliania underpins its global distribution.</title>
        <authorList>
            <person name="Read B.A."/>
            <person name="Kegel J."/>
            <person name="Klute M.J."/>
            <person name="Kuo A."/>
            <person name="Lefebvre S.C."/>
            <person name="Maumus F."/>
            <person name="Mayer C."/>
            <person name="Miller J."/>
            <person name="Monier A."/>
            <person name="Salamov A."/>
            <person name="Young J."/>
            <person name="Aguilar M."/>
            <person name="Claverie J.M."/>
            <person name="Frickenhaus S."/>
            <person name="Gonzalez K."/>
            <person name="Herman E.K."/>
            <person name="Lin Y.C."/>
            <person name="Napier J."/>
            <person name="Ogata H."/>
            <person name="Sarno A.F."/>
            <person name="Shmutz J."/>
            <person name="Schroeder D."/>
            <person name="de Vargas C."/>
            <person name="Verret F."/>
            <person name="von Dassow P."/>
            <person name="Valentin K."/>
            <person name="Van de Peer Y."/>
            <person name="Wheeler G."/>
            <person name="Dacks J.B."/>
            <person name="Delwiche C.F."/>
            <person name="Dyhrman S.T."/>
            <person name="Glockner G."/>
            <person name="John U."/>
            <person name="Richards T."/>
            <person name="Worden A.Z."/>
            <person name="Zhang X."/>
            <person name="Grigoriev I.V."/>
            <person name="Allen A.E."/>
            <person name="Bidle K."/>
            <person name="Borodovsky M."/>
            <person name="Bowler C."/>
            <person name="Brownlee C."/>
            <person name="Cock J.M."/>
            <person name="Elias M."/>
            <person name="Gladyshev V.N."/>
            <person name="Groth M."/>
            <person name="Guda C."/>
            <person name="Hadaegh A."/>
            <person name="Iglesias-Rodriguez M.D."/>
            <person name="Jenkins J."/>
            <person name="Jones B.M."/>
            <person name="Lawson T."/>
            <person name="Leese F."/>
            <person name="Lindquist E."/>
            <person name="Lobanov A."/>
            <person name="Lomsadze A."/>
            <person name="Malik S.B."/>
            <person name="Marsh M.E."/>
            <person name="Mackinder L."/>
            <person name="Mock T."/>
            <person name="Mueller-Roeber B."/>
            <person name="Pagarete A."/>
            <person name="Parker M."/>
            <person name="Probert I."/>
            <person name="Quesneville H."/>
            <person name="Raines C."/>
            <person name="Rensing S.A."/>
            <person name="Riano-Pachon D.M."/>
            <person name="Richier S."/>
            <person name="Rokitta S."/>
            <person name="Shiraiwa Y."/>
            <person name="Soanes D.M."/>
            <person name="van der Giezen M."/>
            <person name="Wahlund T.M."/>
            <person name="Williams B."/>
            <person name="Wilson W."/>
            <person name="Wolfe G."/>
            <person name="Wurch L.L."/>
        </authorList>
    </citation>
    <scope>NUCLEOTIDE SEQUENCE</scope>
</reference>
<dbReference type="Proteomes" id="UP000013827">
    <property type="component" value="Unassembled WGS sequence"/>
</dbReference>
<accession>A0A0D3KL56</accession>
<keyword evidence="1" id="KW-1133">Transmembrane helix</keyword>
<dbReference type="EnsemblProtists" id="EOD36491">
    <property type="protein sequence ID" value="EOD36491"/>
    <property type="gene ID" value="EMIHUDRAFT_440549"/>
</dbReference>
<dbReference type="RefSeq" id="XP_005788920.1">
    <property type="nucleotide sequence ID" value="XM_005788863.1"/>
</dbReference>